<dbReference type="InterPro" id="IPR036291">
    <property type="entry name" value="NAD(P)-bd_dom_sf"/>
</dbReference>
<sequence>MAAYRLLDWERPPELVEVPVPTVGPGQVLVEVAGCGLCHSDLTMVAMPGAIGEALGWEVPFTLGHEVAGRVAAVGRGIEAVAEGDAVLLAAPSCGACAHCRAGRGSACPHADAGRGYGRDGGLARYVRVDGERSLVPLGALDPRHAGPLTDAGGTSMHAVRRVRPALGPGSTAVVIGVGGLGSFAVQILRAATEARVIAVDVDPAARDRALALGAHDVVDGTVERLHRTLRTFAPEGLEGVDAVIDIVGTDATIAASLAALRRGGAFALVGAGGGGFPRPWFGGLPREATITAVERSTVDDARAVVALAAEGRVRVEVDEYPLDRVAEAYAALDAGTLVGRAVVVP</sequence>
<dbReference type="RefSeq" id="WP_272737137.1">
    <property type="nucleotide sequence ID" value="NZ_CP116942.1"/>
</dbReference>
<dbReference type="EC" id="1.1.1.1" evidence="3"/>
<comment type="catalytic activity">
    <reaction evidence="8">
        <text>a primary alcohol + NAD(+) = an aldehyde + NADH + H(+)</text>
        <dbReference type="Rhea" id="RHEA:10736"/>
        <dbReference type="ChEBI" id="CHEBI:15378"/>
        <dbReference type="ChEBI" id="CHEBI:15734"/>
        <dbReference type="ChEBI" id="CHEBI:17478"/>
        <dbReference type="ChEBI" id="CHEBI:57540"/>
        <dbReference type="ChEBI" id="CHEBI:57945"/>
        <dbReference type="EC" id="1.1.1.1"/>
    </reaction>
</comment>
<accession>A0AAE9YH10</accession>
<dbReference type="SUPFAM" id="SSF51735">
    <property type="entry name" value="NAD(P)-binding Rossmann-fold domains"/>
    <property type="match status" value="1"/>
</dbReference>
<dbReference type="PANTHER" id="PTHR42940">
    <property type="entry name" value="ALCOHOL DEHYDROGENASE 1-RELATED"/>
    <property type="match status" value="1"/>
</dbReference>
<evidence type="ECO:0000256" key="3">
    <source>
        <dbReference type="ARBA" id="ARBA00013190"/>
    </source>
</evidence>
<evidence type="ECO:0000259" key="10">
    <source>
        <dbReference type="SMART" id="SM00829"/>
    </source>
</evidence>
<evidence type="ECO:0000256" key="1">
    <source>
        <dbReference type="ARBA" id="ARBA00001947"/>
    </source>
</evidence>
<dbReference type="InterPro" id="IPR011032">
    <property type="entry name" value="GroES-like_sf"/>
</dbReference>
<keyword evidence="4 9" id="KW-0479">Metal-binding</keyword>
<dbReference type="Gene3D" id="3.40.50.720">
    <property type="entry name" value="NAD(P)-binding Rossmann-like Domain"/>
    <property type="match status" value="1"/>
</dbReference>
<keyword evidence="6" id="KW-0560">Oxidoreductase</keyword>
<protein>
    <recommendedName>
        <fullName evidence="3">alcohol dehydrogenase</fullName>
        <ecNumber evidence="3">1.1.1.1</ecNumber>
    </recommendedName>
</protein>
<proteinExistence type="inferred from homology"/>
<organism evidence="11 12">
    <name type="scientific">Iamia majanohamensis</name>
    <dbReference type="NCBI Taxonomy" id="467976"/>
    <lineage>
        <taxon>Bacteria</taxon>
        <taxon>Bacillati</taxon>
        <taxon>Actinomycetota</taxon>
        <taxon>Acidimicrobiia</taxon>
        <taxon>Acidimicrobiales</taxon>
        <taxon>Iamiaceae</taxon>
        <taxon>Iamia</taxon>
    </lineage>
</organism>
<comment type="catalytic activity">
    <reaction evidence="7">
        <text>a secondary alcohol + NAD(+) = a ketone + NADH + H(+)</text>
        <dbReference type="Rhea" id="RHEA:10740"/>
        <dbReference type="ChEBI" id="CHEBI:15378"/>
        <dbReference type="ChEBI" id="CHEBI:17087"/>
        <dbReference type="ChEBI" id="CHEBI:35681"/>
        <dbReference type="ChEBI" id="CHEBI:57540"/>
        <dbReference type="ChEBI" id="CHEBI:57945"/>
        <dbReference type="EC" id="1.1.1.1"/>
    </reaction>
</comment>
<gene>
    <name evidence="11" type="ORF">PO878_02630</name>
</gene>
<evidence type="ECO:0000256" key="9">
    <source>
        <dbReference type="RuleBase" id="RU361277"/>
    </source>
</evidence>
<comment type="similarity">
    <text evidence="2 9">Belongs to the zinc-containing alcohol dehydrogenase family.</text>
</comment>
<dbReference type="PANTHER" id="PTHR42940:SF8">
    <property type="entry name" value="VACUOLAR PROTEIN SORTING-ASSOCIATED PROTEIN 11"/>
    <property type="match status" value="1"/>
</dbReference>
<dbReference type="Pfam" id="PF08240">
    <property type="entry name" value="ADH_N"/>
    <property type="match status" value="1"/>
</dbReference>
<keyword evidence="12" id="KW-1185">Reference proteome</keyword>
<evidence type="ECO:0000313" key="12">
    <source>
        <dbReference type="Proteomes" id="UP001216390"/>
    </source>
</evidence>
<dbReference type="SMART" id="SM00829">
    <property type="entry name" value="PKS_ER"/>
    <property type="match status" value="1"/>
</dbReference>
<reference evidence="11" key="1">
    <citation type="submission" date="2023-01" db="EMBL/GenBank/DDBJ databases">
        <title>The diversity of Class Acidimicrobiia in South China Sea sediment environments and the proposal of Iamia marina sp. nov., a novel species of the genus Iamia.</title>
        <authorList>
            <person name="He Y."/>
            <person name="Tian X."/>
        </authorList>
    </citation>
    <scope>NUCLEOTIDE SEQUENCE</scope>
    <source>
        <strain evidence="11">DSM 19957</strain>
    </source>
</reference>
<dbReference type="AlphaFoldDB" id="A0AAE9YH10"/>
<dbReference type="PROSITE" id="PS00059">
    <property type="entry name" value="ADH_ZINC"/>
    <property type="match status" value="1"/>
</dbReference>
<dbReference type="GO" id="GO:0004022">
    <property type="term" value="F:alcohol dehydrogenase (NAD+) activity"/>
    <property type="evidence" value="ECO:0007669"/>
    <property type="project" value="UniProtKB-EC"/>
</dbReference>
<keyword evidence="5 9" id="KW-0862">Zinc</keyword>
<dbReference type="EMBL" id="CP116942">
    <property type="protein sequence ID" value="WCO67616.1"/>
    <property type="molecule type" value="Genomic_DNA"/>
</dbReference>
<dbReference type="KEGG" id="ima:PO878_02630"/>
<dbReference type="InterPro" id="IPR013149">
    <property type="entry name" value="ADH-like_C"/>
</dbReference>
<evidence type="ECO:0000256" key="8">
    <source>
        <dbReference type="ARBA" id="ARBA00049243"/>
    </source>
</evidence>
<evidence type="ECO:0000256" key="6">
    <source>
        <dbReference type="ARBA" id="ARBA00023002"/>
    </source>
</evidence>
<dbReference type="Gene3D" id="3.90.180.10">
    <property type="entry name" value="Medium-chain alcohol dehydrogenases, catalytic domain"/>
    <property type="match status" value="1"/>
</dbReference>
<evidence type="ECO:0000256" key="7">
    <source>
        <dbReference type="ARBA" id="ARBA00049164"/>
    </source>
</evidence>
<evidence type="ECO:0000256" key="2">
    <source>
        <dbReference type="ARBA" id="ARBA00008072"/>
    </source>
</evidence>
<dbReference type="InterPro" id="IPR002328">
    <property type="entry name" value="ADH_Zn_CS"/>
</dbReference>
<dbReference type="SUPFAM" id="SSF50129">
    <property type="entry name" value="GroES-like"/>
    <property type="match status" value="1"/>
</dbReference>
<dbReference type="Proteomes" id="UP001216390">
    <property type="component" value="Chromosome"/>
</dbReference>
<dbReference type="GO" id="GO:0008270">
    <property type="term" value="F:zinc ion binding"/>
    <property type="evidence" value="ECO:0007669"/>
    <property type="project" value="InterPro"/>
</dbReference>
<dbReference type="Pfam" id="PF00107">
    <property type="entry name" value="ADH_zinc_N"/>
    <property type="match status" value="1"/>
</dbReference>
<evidence type="ECO:0000313" key="11">
    <source>
        <dbReference type="EMBL" id="WCO67616.1"/>
    </source>
</evidence>
<name>A0AAE9YH10_9ACTN</name>
<evidence type="ECO:0000256" key="5">
    <source>
        <dbReference type="ARBA" id="ARBA00022833"/>
    </source>
</evidence>
<evidence type="ECO:0000256" key="4">
    <source>
        <dbReference type="ARBA" id="ARBA00022723"/>
    </source>
</evidence>
<dbReference type="InterPro" id="IPR013154">
    <property type="entry name" value="ADH-like_N"/>
</dbReference>
<comment type="cofactor">
    <cofactor evidence="1 9">
        <name>Zn(2+)</name>
        <dbReference type="ChEBI" id="CHEBI:29105"/>
    </cofactor>
</comment>
<feature type="domain" description="Enoyl reductase (ER)" evidence="10">
    <location>
        <begin position="5"/>
        <end position="344"/>
    </location>
</feature>
<dbReference type="InterPro" id="IPR020843">
    <property type="entry name" value="ER"/>
</dbReference>